<dbReference type="AlphaFoldDB" id="A0A4Q2R873"/>
<evidence type="ECO:0000313" key="3">
    <source>
        <dbReference type="EMBL" id="RYB01909.1"/>
    </source>
</evidence>
<reference evidence="3 4" key="2">
    <citation type="submission" date="2019-02" db="EMBL/GenBank/DDBJ databases">
        <title>'Lichenibacterium ramalinii' gen. nov. sp. nov., 'Lichenibacterium minor' gen. nov. sp. nov.</title>
        <authorList>
            <person name="Pankratov T."/>
        </authorList>
    </citation>
    <scope>NUCLEOTIDE SEQUENCE [LARGE SCALE GENOMIC DNA]</scope>
    <source>
        <strain evidence="3 4">RmlP001</strain>
    </source>
</reference>
<accession>A0A4Q2R873</accession>
<sequence length="184" mass="19606">MRSGPFGRLARDRRGAAAVEFALVGSALVMTIVFLMMVGLFLYINQALDRATDLAARQIMIGTVQKANLSQAAFRTTVVCPALPAPINCDDVIVNVQTLAKAAQPGGYYALVNANQTGLVVPALSNATAQFNPGTQGAYVYLQVVYPLTILPAFMTSMLGANYSYKGAPAYLTVATAAFRNEQY</sequence>
<dbReference type="RefSeq" id="WP_129221695.1">
    <property type="nucleotide sequence ID" value="NZ_QYBC01000026.1"/>
</dbReference>
<reference evidence="3 4" key="1">
    <citation type="submission" date="2018-09" db="EMBL/GenBank/DDBJ databases">
        <authorList>
            <person name="Grouzdev D.S."/>
            <person name="Krutkina M.S."/>
        </authorList>
    </citation>
    <scope>NUCLEOTIDE SEQUENCE [LARGE SCALE GENOMIC DNA]</scope>
    <source>
        <strain evidence="3 4">RmlP001</strain>
    </source>
</reference>
<gene>
    <name evidence="3" type="ORF">D3272_23710</name>
</gene>
<dbReference type="InterPro" id="IPR012495">
    <property type="entry name" value="TadE-like_dom"/>
</dbReference>
<comment type="caution">
    <text evidence="3">The sequence shown here is derived from an EMBL/GenBank/DDBJ whole genome shotgun (WGS) entry which is preliminary data.</text>
</comment>
<proteinExistence type="predicted"/>
<dbReference type="Proteomes" id="UP000289411">
    <property type="component" value="Unassembled WGS sequence"/>
</dbReference>
<feature type="transmembrane region" description="Helical" evidence="1">
    <location>
        <begin position="21"/>
        <end position="44"/>
    </location>
</feature>
<keyword evidence="1" id="KW-0472">Membrane</keyword>
<keyword evidence="1" id="KW-0812">Transmembrane</keyword>
<protein>
    <submittedName>
        <fullName evidence="3">Pilus assembly protein</fullName>
    </submittedName>
</protein>
<name>A0A4Q2R873_9HYPH</name>
<evidence type="ECO:0000259" key="2">
    <source>
        <dbReference type="Pfam" id="PF07811"/>
    </source>
</evidence>
<evidence type="ECO:0000256" key="1">
    <source>
        <dbReference type="SAM" id="Phobius"/>
    </source>
</evidence>
<evidence type="ECO:0000313" key="4">
    <source>
        <dbReference type="Proteomes" id="UP000289411"/>
    </source>
</evidence>
<keyword evidence="4" id="KW-1185">Reference proteome</keyword>
<organism evidence="3 4">
    <name type="scientific">Lichenibacterium ramalinae</name>
    <dbReference type="NCBI Taxonomy" id="2316527"/>
    <lineage>
        <taxon>Bacteria</taxon>
        <taxon>Pseudomonadati</taxon>
        <taxon>Pseudomonadota</taxon>
        <taxon>Alphaproteobacteria</taxon>
        <taxon>Hyphomicrobiales</taxon>
        <taxon>Lichenihabitantaceae</taxon>
        <taxon>Lichenibacterium</taxon>
    </lineage>
</organism>
<keyword evidence="1" id="KW-1133">Transmembrane helix</keyword>
<dbReference type="EMBL" id="QYBC01000026">
    <property type="protein sequence ID" value="RYB01909.1"/>
    <property type="molecule type" value="Genomic_DNA"/>
</dbReference>
<dbReference type="Pfam" id="PF07811">
    <property type="entry name" value="TadE"/>
    <property type="match status" value="1"/>
</dbReference>
<feature type="domain" description="TadE-like" evidence="2">
    <location>
        <begin position="15"/>
        <end position="57"/>
    </location>
</feature>
<dbReference type="OrthoDB" id="7990385at2"/>